<keyword evidence="2" id="KW-1185">Reference proteome</keyword>
<protein>
    <submittedName>
        <fullName evidence="1">Uncharacterized protein</fullName>
    </submittedName>
</protein>
<accession>A0A4Y2LRK5</accession>
<dbReference type="EMBL" id="BGPR01006252">
    <property type="protein sequence ID" value="GBN17411.1"/>
    <property type="molecule type" value="Genomic_DNA"/>
</dbReference>
<organism evidence="1 2">
    <name type="scientific">Araneus ventricosus</name>
    <name type="common">Orbweaver spider</name>
    <name type="synonym">Epeira ventricosa</name>
    <dbReference type="NCBI Taxonomy" id="182803"/>
    <lineage>
        <taxon>Eukaryota</taxon>
        <taxon>Metazoa</taxon>
        <taxon>Ecdysozoa</taxon>
        <taxon>Arthropoda</taxon>
        <taxon>Chelicerata</taxon>
        <taxon>Arachnida</taxon>
        <taxon>Araneae</taxon>
        <taxon>Araneomorphae</taxon>
        <taxon>Entelegynae</taxon>
        <taxon>Araneoidea</taxon>
        <taxon>Araneidae</taxon>
        <taxon>Araneus</taxon>
    </lineage>
</organism>
<reference evidence="1 2" key="1">
    <citation type="journal article" date="2019" name="Sci. Rep.">
        <title>Orb-weaving spider Araneus ventricosus genome elucidates the spidroin gene catalogue.</title>
        <authorList>
            <person name="Kono N."/>
            <person name="Nakamura H."/>
            <person name="Ohtoshi R."/>
            <person name="Moran D.A.P."/>
            <person name="Shinohara A."/>
            <person name="Yoshida Y."/>
            <person name="Fujiwara M."/>
            <person name="Mori M."/>
            <person name="Tomita M."/>
            <person name="Arakawa K."/>
        </authorList>
    </citation>
    <scope>NUCLEOTIDE SEQUENCE [LARGE SCALE GENOMIC DNA]</scope>
</reference>
<gene>
    <name evidence="1" type="ORF">AVEN_61827_1</name>
</gene>
<evidence type="ECO:0000313" key="1">
    <source>
        <dbReference type="EMBL" id="GBN17411.1"/>
    </source>
</evidence>
<name>A0A4Y2LRK5_ARAVE</name>
<comment type="caution">
    <text evidence="1">The sequence shown here is derived from an EMBL/GenBank/DDBJ whole genome shotgun (WGS) entry which is preliminary data.</text>
</comment>
<dbReference type="OrthoDB" id="6437252at2759"/>
<dbReference type="AlphaFoldDB" id="A0A4Y2LRK5"/>
<evidence type="ECO:0000313" key="2">
    <source>
        <dbReference type="Proteomes" id="UP000499080"/>
    </source>
</evidence>
<proteinExistence type="predicted"/>
<dbReference type="Proteomes" id="UP000499080">
    <property type="component" value="Unassembled WGS sequence"/>
</dbReference>
<sequence length="208" mass="23126">MDLNLVDTAFKLLTSKDDVIKTNALCRLKATVRFRNRKLPNDDDIGQYMSGVILDDFLPHSNDFSNTWTAARSASNRLGVHRTFEEASVRLQFQDIEIRANSKRRVMHTIRERQRADRTAALICTTHTKARLWSAFQCPMLAHTSSPTESIRASPCGDLSSGPDGEQSLLTDNCSGKSLMTKGAECALMLTAKLCHMSSAIVNHVSKL</sequence>